<keyword evidence="6" id="KW-0472">Membrane</keyword>
<evidence type="ECO:0000256" key="7">
    <source>
        <dbReference type="ARBA" id="ARBA00023186"/>
    </source>
</evidence>
<keyword evidence="14" id="KW-1185">Reference proteome</keyword>
<dbReference type="SUPFAM" id="SSF109998">
    <property type="entry name" value="Triger factor/SurA peptide-binding domain-like"/>
    <property type="match status" value="1"/>
</dbReference>
<evidence type="ECO:0000256" key="4">
    <source>
        <dbReference type="ARBA" id="ARBA00022692"/>
    </source>
</evidence>
<evidence type="ECO:0000256" key="1">
    <source>
        <dbReference type="ARBA" id="ARBA00004382"/>
    </source>
</evidence>
<evidence type="ECO:0000256" key="8">
    <source>
        <dbReference type="ARBA" id="ARBA00038408"/>
    </source>
</evidence>
<evidence type="ECO:0000259" key="12">
    <source>
        <dbReference type="PROSITE" id="PS50198"/>
    </source>
</evidence>
<dbReference type="EMBL" id="JBHULX010000001">
    <property type="protein sequence ID" value="MFD2589644.1"/>
    <property type="molecule type" value="Genomic_DNA"/>
</dbReference>
<comment type="caution">
    <text evidence="13">The sequence shown here is derived from an EMBL/GenBank/DDBJ whole genome shotgun (WGS) entry which is preliminary data.</text>
</comment>
<dbReference type="InterPro" id="IPR000297">
    <property type="entry name" value="PPIase_PpiC"/>
</dbReference>
<evidence type="ECO:0000313" key="13">
    <source>
        <dbReference type="EMBL" id="MFD2589644.1"/>
    </source>
</evidence>
<gene>
    <name evidence="13" type="ORF">ACFSTE_02305</name>
</gene>
<keyword evidence="7" id="KW-0143">Chaperone</keyword>
<dbReference type="GO" id="GO:0003755">
    <property type="term" value="F:peptidyl-prolyl cis-trans isomerase activity"/>
    <property type="evidence" value="ECO:0007669"/>
    <property type="project" value="UniProtKB-EC"/>
</dbReference>
<dbReference type="Pfam" id="PF13616">
    <property type="entry name" value="Rotamase_3"/>
    <property type="match status" value="1"/>
</dbReference>
<feature type="domain" description="PpiC" evidence="12">
    <location>
        <begin position="347"/>
        <end position="453"/>
    </location>
</feature>
<reference evidence="14" key="1">
    <citation type="journal article" date="2019" name="Int. J. Syst. Evol. Microbiol.">
        <title>The Global Catalogue of Microorganisms (GCM) 10K type strain sequencing project: providing services to taxonomists for standard genome sequencing and annotation.</title>
        <authorList>
            <consortium name="The Broad Institute Genomics Platform"/>
            <consortium name="The Broad Institute Genome Sequencing Center for Infectious Disease"/>
            <person name="Wu L."/>
            <person name="Ma J."/>
        </authorList>
    </citation>
    <scope>NUCLEOTIDE SEQUENCE [LARGE SCALE GENOMIC DNA]</scope>
    <source>
        <strain evidence="14">KCTC 42423</strain>
    </source>
</reference>
<name>A0ABW5N672_9FLAO</name>
<evidence type="ECO:0000256" key="3">
    <source>
        <dbReference type="ARBA" id="ARBA00022519"/>
    </source>
</evidence>
<proteinExistence type="inferred from homology"/>
<evidence type="ECO:0000256" key="10">
    <source>
        <dbReference type="ARBA" id="ARBA00042775"/>
    </source>
</evidence>
<evidence type="ECO:0000313" key="14">
    <source>
        <dbReference type="Proteomes" id="UP001597459"/>
    </source>
</evidence>
<evidence type="ECO:0000256" key="2">
    <source>
        <dbReference type="ARBA" id="ARBA00022475"/>
    </source>
</evidence>
<evidence type="ECO:0000256" key="5">
    <source>
        <dbReference type="ARBA" id="ARBA00022989"/>
    </source>
</evidence>
<dbReference type="Pfam" id="PF13623">
    <property type="entry name" value="SurA_N_2"/>
    <property type="match status" value="1"/>
</dbReference>
<accession>A0ABW5N672</accession>
<keyword evidence="5" id="KW-1133">Transmembrane helix</keyword>
<dbReference type="PANTHER" id="PTHR47529:SF1">
    <property type="entry name" value="PERIPLASMIC CHAPERONE PPID"/>
    <property type="match status" value="1"/>
</dbReference>
<protein>
    <recommendedName>
        <fullName evidence="9">Periplasmic chaperone PpiD</fullName>
    </recommendedName>
    <alternativeName>
        <fullName evidence="10">Periplasmic folding chaperone</fullName>
    </alternativeName>
</protein>
<evidence type="ECO:0000256" key="11">
    <source>
        <dbReference type="PROSITE-ProRule" id="PRU00278"/>
    </source>
</evidence>
<dbReference type="InterPro" id="IPR046357">
    <property type="entry name" value="PPIase_dom_sf"/>
</dbReference>
<dbReference type="Gene3D" id="3.10.50.40">
    <property type="match status" value="1"/>
</dbReference>
<keyword evidence="3" id="KW-0997">Cell inner membrane</keyword>
<evidence type="ECO:0000256" key="9">
    <source>
        <dbReference type="ARBA" id="ARBA00040743"/>
    </source>
</evidence>
<keyword evidence="11" id="KW-0697">Rotamase</keyword>
<keyword evidence="11 13" id="KW-0413">Isomerase</keyword>
<organism evidence="13 14">
    <name type="scientific">Aquimarina hainanensis</name>
    <dbReference type="NCBI Taxonomy" id="1578017"/>
    <lineage>
        <taxon>Bacteria</taxon>
        <taxon>Pseudomonadati</taxon>
        <taxon>Bacteroidota</taxon>
        <taxon>Flavobacteriia</taxon>
        <taxon>Flavobacteriales</taxon>
        <taxon>Flavobacteriaceae</taxon>
        <taxon>Aquimarina</taxon>
    </lineage>
</organism>
<dbReference type="PANTHER" id="PTHR47529">
    <property type="entry name" value="PEPTIDYL-PROLYL CIS-TRANS ISOMERASE D"/>
    <property type="match status" value="1"/>
</dbReference>
<dbReference type="InterPro" id="IPR052029">
    <property type="entry name" value="PpiD_chaperone"/>
</dbReference>
<dbReference type="SUPFAM" id="SSF54534">
    <property type="entry name" value="FKBP-like"/>
    <property type="match status" value="1"/>
</dbReference>
<dbReference type="RefSeq" id="WP_176027751.1">
    <property type="nucleotide sequence ID" value="NZ_JBHSJV010000001.1"/>
</dbReference>
<keyword evidence="4" id="KW-0812">Transmembrane</keyword>
<sequence length="706" mass="77413">MAVLNKIRQRSVFLIVIIALALFSFVLADLFRNGGAISQKDQNTIATINGEDIDRTEFARKVEAASRNFGANGSSIQAMNYVWNQELREVILAEQFDNLGIAVGPDEVNELLAQSLASNPTFQNDAGVFDKAKLQEYVANIKATSPQAYQQWLDYEASVSKGAREAAYMNMIKAGVGATLKEGELAYKMENDKVDIKYVQLPYSSIPDTEAEVSDSEIKAYISKHPELYKAEASRSIRYVMFKEEASKEDIDAIKGEVAALLDDKAEFNSNTKQTDTVAGFRNTKNVEDFVNANSAVKYIDAYSFKKDLPASIADTLYNTPVGGIYGPYEDGGFVKVTKVVAERQMVDSVKASHILVAWKGLSTGAGLERTKEDAKKLADSILGAVKADKSKFKDLAAQYSADTSNKDKGGDLDYFTYNRMVPAFRDYCFDNKTGDMGVVETSFGYHVIAIEDQKNEQKVQKVATIARKIEPSEKTINDIFTETTKFQIATKDADFEEVSKKNNVEVRPVNKIKELDENIPGVGAQRSIVQWAFNEDRKIGDVKRFDIKDGYVVAQLTEKSEKGVMSVADASSLVKPILVREKKAAVLKGKISGTTLDQIASAQGQTVKSALGVNMKTPTISGAGNEPKVVGTAFALEVGNVSKPVVGANGVYVIEVTKKTPANGLDTYMSYASQETKSRENAVNSRVFNALKAAAEIEDKRAKFY</sequence>
<evidence type="ECO:0000256" key="6">
    <source>
        <dbReference type="ARBA" id="ARBA00023136"/>
    </source>
</evidence>
<dbReference type="InterPro" id="IPR027304">
    <property type="entry name" value="Trigger_fact/SurA_dom_sf"/>
</dbReference>
<comment type="subcellular location">
    <subcellularLocation>
        <location evidence="1">Cell inner membrane</location>
        <topology evidence="1">Single-pass type II membrane protein</topology>
        <orientation evidence="1">Periplasmic side</orientation>
    </subcellularLocation>
</comment>
<dbReference type="Proteomes" id="UP001597459">
    <property type="component" value="Unassembled WGS sequence"/>
</dbReference>
<keyword evidence="2" id="KW-1003">Cell membrane</keyword>
<comment type="similarity">
    <text evidence="8">Belongs to the PpiD chaperone family.</text>
</comment>
<dbReference type="PROSITE" id="PS50198">
    <property type="entry name" value="PPIC_PPIASE_2"/>
    <property type="match status" value="1"/>
</dbReference>